<dbReference type="InterPro" id="IPR036394">
    <property type="entry name" value="Ribosomal_uL22_sf"/>
</dbReference>
<keyword evidence="3 4" id="KW-0687">Ribonucleoprotein</keyword>
<proteinExistence type="inferred from homology"/>
<dbReference type="PANTHER" id="PTHR11593:SF10">
    <property type="entry name" value="60S RIBOSOMAL PROTEIN L17"/>
    <property type="match status" value="1"/>
</dbReference>
<dbReference type="GO" id="GO:0019843">
    <property type="term" value="F:rRNA binding"/>
    <property type="evidence" value="ECO:0007669"/>
    <property type="project" value="UniProtKB-UniRule"/>
</dbReference>
<dbReference type="InterPro" id="IPR001063">
    <property type="entry name" value="Ribosomal_uL22"/>
</dbReference>
<reference evidence="7 8" key="1">
    <citation type="journal article" date="2016" name="Nat. Microbiol.">
        <title>Genomic inference of the metabolism of cosmopolitan subsurface Archaea, Hadesarchaea.</title>
        <authorList>
            <person name="Baker B.J."/>
            <person name="Saw J.H."/>
            <person name="Lind A.E."/>
            <person name="Lazar C.S."/>
            <person name="Hinrichs K.-U."/>
            <person name="Teske A.P."/>
            <person name="Ettema T.J."/>
        </authorList>
    </citation>
    <scope>NUCLEOTIDE SEQUENCE [LARGE SCALE GENOMIC DNA]</scope>
</reference>
<dbReference type="EMBL" id="LQMQ01000049">
    <property type="protein sequence ID" value="KUO40079.1"/>
    <property type="molecule type" value="Genomic_DNA"/>
</dbReference>
<evidence type="ECO:0000256" key="6">
    <source>
        <dbReference type="RuleBase" id="RU004007"/>
    </source>
</evidence>
<dbReference type="Gene3D" id="3.90.470.10">
    <property type="entry name" value="Ribosomal protein L22/L17"/>
    <property type="match status" value="1"/>
</dbReference>
<evidence type="ECO:0000256" key="4">
    <source>
        <dbReference type="HAMAP-Rule" id="MF_01331"/>
    </source>
</evidence>
<evidence type="ECO:0000256" key="5">
    <source>
        <dbReference type="RuleBase" id="RU004005"/>
    </source>
</evidence>
<keyword evidence="4 6" id="KW-0694">RNA-binding</keyword>
<sequence>MSMPKFGYSVKIEGPVARALGKERRISPKQAMEICRAIRGMSLSAAKEYLEAVQQKKVAVPILRHRKKVAHRGPKGSGQYPVKAAREILKVLKNAEANAIYKGLDVEKLRVVHASAYKGTSIPGYIPRAFGRSSPAFSPLTNIEIILKGG</sequence>
<evidence type="ECO:0000256" key="1">
    <source>
        <dbReference type="ARBA" id="ARBA00009451"/>
    </source>
</evidence>
<comment type="function">
    <text evidence="4">The globular domain of the protein is located near the polypeptide exit tunnel on the outside of the subunit, while an extended beta-hairpin is found that lines the wall of the exit tunnel in the center of the 70S ribosome.</text>
</comment>
<dbReference type="InterPro" id="IPR005721">
    <property type="entry name" value="Ribosomal_uL22_euk/arc"/>
</dbReference>
<evidence type="ECO:0000313" key="8">
    <source>
        <dbReference type="Proteomes" id="UP000074294"/>
    </source>
</evidence>
<dbReference type="GO" id="GO:0002181">
    <property type="term" value="P:cytoplasmic translation"/>
    <property type="evidence" value="ECO:0007669"/>
    <property type="project" value="TreeGrafter"/>
</dbReference>
<dbReference type="AlphaFoldDB" id="A0A147JUA4"/>
<dbReference type="PANTHER" id="PTHR11593">
    <property type="entry name" value="60S RIBOSOMAL PROTEIN L17"/>
    <property type="match status" value="1"/>
</dbReference>
<dbReference type="NCBIfam" id="NF003260">
    <property type="entry name" value="PRK04223.1"/>
    <property type="match status" value="1"/>
</dbReference>
<dbReference type="STRING" id="1776334.APZ16_05530"/>
<accession>A0A147JUA4</accession>
<dbReference type="Proteomes" id="UP000074294">
    <property type="component" value="Unassembled WGS sequence"/>
</dbReference>
<dbReference type="SUPFAM" id="SSF54843">
    <property type="entry name" value="Ribosomal protein L22"/>
    <property type="match status" value="1"/>
</dbReference>
<dbReference type="InterPro" id="IPR057265">
    <property type="entry name" value="Ribosomal_uL22_arc-type"/>
</dbReference>
<name>A0A147JUA4_HADYE</name>
<dbReference type="NCBIfam" id="TIGR01038">
    <property type="entry name" value="uL22_arch_euk"/>
    <property type="match status" value="1"/>
</dbReference>
<comment type="subunit">
    <text evidence="4 6">Part of the 50S ribosomal subunit.</text>
</comment>
<comment type="caution">
    <text evidence="7">The sequence shown here is derived from an EMBL/GenBank/DDBJ whole genome shotgun (WGS) entry which is preliminary data.</text>
</comment>
<evidence type="ECO:0000256" key="3">
    <source>
        <dbReference type="ARBA" id="ARBA00023274"/>
    </source>
</evidence>
<dbReference type="HAMAP" id="MF_01331_A">
    <property type="entry name" value="Ribosomal_uL22_A"/>
    <property type="match status" value="1"/>
</dbReference>
<protein>
    <recommendedName>
        <fullName evidence="4">Large ribosomal subunit protein uL22</fullName>
    </recommendedName>
</protein>
<keyword evidence="2 4" id="KW-0689">Ribosomal protein</keyword>
<dbReference type="GO" id="GO:0022625">
    <property type="term" value="C:cytosolic large ribosomal subunit"/>
    <property type="evidence" value="ECO:0007669"/>
    <property type="project" value="UniProtKB-UniRule"/>
</dbReference>
<gene>
    <name evidence="4" type="primary">rpl22</name>
    <name evidence="7" type="ORF">APZ16_05530</name>
</gene>
<evidence type="ECO:0000256" key="2">
    <source>
        <dbReference type="ARBA" id="ARBA00022980"/>
    </source>
</evidence>
<dbReference type="Pfam" id="PF00237">
    <property type="entry name" value="Ribosomal_L22"/>
    <property type="match status" value="1"/>
</dbReference>
<organism evidence="7 8">
    <name type="scientific">Hadarchaeum yellowstonense</name>
    <dbReference type="NCBI Taxonomy" id="1776334"/>
    <lineage>
        <taxon>Archaea</taxon>
        <taxon>Methanobacteriati</taxon>
        <taxon>Candidatus Hadarchaeota</taxon>
        <taxon>Candidatus Hadarchaeia</taxon>
        <taxon>Candidatus Hadarchaeales</taxon>
        <taxon>Candidatus Hadarchaeaceae</taxon>
        <taxon>Candidatus Hadarchaeum</taxon>
    </lineage>
</organism>
<comment type="similarity">
    <text evidence="1 4 5">Belongs to the universal ribosomal protein uL22 family.</text>
</comment>
<dbReference type="GO" id="GO:0003735">
    <property type="term" value="F:structural constituent of ribosome"/>
    <property type="evidence" value="ECO:0007669"/>
    <property type="project" value="UniProtKB-UniRule"/>
</dbReference>
<keyword evidence="4 6" id="KW-0699">rRNA-binding</keyword>
<comment type="function">
    <text evidence="4 6">This protein binds specifically to 23S rRNA. It makes multiple contacts with different domains of the 23S rRNA in the assembled 50S subunit and ribosome.</text>
</comment>
<evidence type="ECO:0000313" key="7">
    <source>
        <dbReference type="EMBL" id="KUO40079.1"/>
    </source>
</evidence>
<dbReference type="CDD" id="cd00336">
    <property type="entry name" value="Ribosomal_L22"/>
    <property type="match status" value="1"/>
</dbReference>